<dbReference type="OrthoDB" id="2423674at2759"/>
<gene>
    <name evidence="1" type="ORF">CPELLU_LOCUS18453</name>
</gene>
<feature type="non-terminal residue" evidence="1">
    <location>
        <position position="202"/>
    </location>
</feature>
<feature type="non-terminal residue" evidence="1">
    <location>
        <position position="1"/>
    </location>
</feature>
<dbReference type="EMBL" id="CAJVQA010036917">
    <property type="protein sequence ID" value="CAG8809183.1"/>
    <property type="molecule type" value="Genomic_DNA"/>
</dbReference>
<dbReference type="AlphaFoldDB" id="A0A9N9K377"/>
<reference evidence="1" key="1">
    <citation type="submission" date="2021-06" db="EMBL/GenBank/DDBJ databases">
        <authorList>
            <person name="Kallberg Y."/>
            <person name="Tangrot J."/>
            <person name="Rosling A."/>
        </authorList>
    </citation>
    <scope>NUCLEOTIDE SEQUENCE</scope>
    <source>
        <strain evidence="1">FL966</strain>
    </source>
</reference>
<accession>A0A9N9K377</accession>
<comment type="caution">
    <text evidence="1">The sequence shown here is derived from an EMBL/GenBank/DDBJ whole genome shotgun (WGS) entry which is preliminary data.</text>
</comment>
<name>A0A9N9K377_9GLOM</name>
<keyword evidence="2" id="KW-1185">Reference proteome</keyword>
<evidence type="ECO:0000313" key="2">
    <source>
        <dbReference type="Proteomes" id="UP000789759"/>
    </source>
</evidence>
<proteinExistence type="predicted"/>
<protein>
    <submittedName>
        <fullName evidence="1">2856_t:CDS:1</fullName>
    </submittedName>
</protein>
<sequence length="202" mass="23408">VEPNSNNTSEQIILYNEESNSDIYQDLVTPTSFTETISFDSQSDLCRLEEKEKKLQDQEDQKLISTPENTIPKISILPNKNEQSAISSETKTFYNQKDEKGLIYELSIFINEKSFLNPIPDRQILENMLDGDDSTSGSALHLVHLFNKAKKTGQKEILCWYCYSEEFEKKITDISFKNELNNQIVRTQIYNEMELFLSGIKR</sequence>
<organism evidence="1 2">
    <name type="scientific">Cetraspora pellucida</name>
    <dbReference type="NCBI Taxonomy" id="1433469"/>
    <lineage>
        <taxon>Eukaryota</taxon>
        <taxon>Fungi</taxon>
        <taxon>Fungi incertae sedis</taxon>
        <taxon>Mucoromycota</taxon>
        <taxon>Glomeromycotina</taxon>
        <taxon>Glomeromycetes</taxon>
        <taxon>Diversisporales</taxon>
        <taxon>Gigasporaceae</taxon>
        <taxon>Cetraspora</taxon>
    </lineage>
</organism>
<evidence type="ECO:0000313" key="1">
    <source>
        <dbReference type="EMBL" id="CAG8809183.1"/>
    </source>
</evidence>
<dbReference type="Proteomes" id="UP000789759">
    <property type="component" value="Unassembled WGS sequence"/>
</dbReference>